<evidence type="ECO:0000313" key="3">
    <source>
        <dbReference type="EMBL" id="CEH19268.1"/>
    </source>
</evidence>
<organism evidence="3 4">
    <name type="scientific">Ceraceosorus bombacis</name>
    <dbReference type="NCBI Taxonomy" id="401625"/>
    <lineage>
        <taxon>Eukaryota</taxon>
        <taxon>Fungi</taxon>
        <taxon>Dikarya</taxon>
        <taxon>Basidiomycota</taxon>
        <taxon>Ustilaginomycotina</taxon>
        <taxon>Exobasidiomycetes</taxon>
        <taxon>Ceraceosorales</taxon>
        <taxon>Ceraceosoraceae</taxon>
        <taxon>Ceraceosorus</taxon>
    </lineage>
</organism>
<evidence type="ECO:0000256" key="2">
    <source>
        <dbReference type="SAM" id="SignalP"/>
    </source>
</evidence>
<protein>
    <submittedName>
        <fullName evidence="3">Uncharacterized protein</fullName>
    </submittedName>
</protein>
<feature type="compositionally biased region" description="Low complexity" evidence="1">
    <location>
        <begin position="337"/>
        <end position="348"/>
    </location>
</feature>
<feature type="compositionally biased region" description="Basic and acidic residues" evidence="1">
    <location>
        <begin position="232"/>
        <end position="241"/>
    </location>
</feature>
<dbReference type="OrthoDB" id="10346639at2759"/>
<reference evidence="3 4" key="1">
    <citation type="submission" date="2014-09" db="EMBL/GenBank/DDBJ databases">
        <authorList>
            <person name="Magalhaes I.L.F."/>
            <person name="Oliveira U."/>
            <person name="Santos F.R."/>
            <person name="Vidigal T.H.D.A."/>
            <person name="Brescovit A.D."/>
            <person name="Santos A.J."/>
        </authorList>
    </citation>
    <scope>NUCLEOTIDE SEQUENCE [LARGE SCALE GENOMIC DNA]</scope>
</reference>
<evidence type="ECO:0000313" key="4">
    <source>
        <dbReference type="Proteomes" id="UP000054845"/>
    </source>
</evidence>
<feature type="compositionally biased region" description="Low complexity" evidence="1">
    <location>
        <begin position="195"/>
        <end position="231"/>
    </location>
</feature>
<feature type="signal peptide" evidence="2">
    <location>
        <begin position="1"/>
        <end position="19"/>
    </location>
</feature>
<feature type="region of interest" description="Disordered" evidence="1">
    <location>
        <begin position="110"/>
        <end position="163"/>
    </location>
</feature>
<dbReference type="EMBL" id="CCYA01000290">
    <property type="protein sequence ID" value="CEH19268.1"/>
    <property type="molecule type" value="Genomic_DNA"/>
</dbReference>
<sequence>MRIFFAPPLMTVLCTSVLGLEAHEAVARGQPSIIDSATLYPRGAEGLVKAVLEKPRKSFSLLIPDFSEQEMQQIHKESLSLKYPQYPMPGAKQRRSDERKLNTLTRAHRRHPQEIFTDQRGWTTVRELSDGPVVQGPNKRPRKMLQPSKLHSPPTARSTGSSTESLLRMLVEEERNGPPQPLTLTREQMLQASLPLSPERPSSPFRQQRPASPIGSPSSVGSGSSPTSHSFPWDDEREPTRRAASFQAQMASYRSKGEAGTSTRPTAPQLTRQRSEAREIPSTSGPRPLRLFSHSPRTRGEDADFLVEGVGHSPRNAGNALQRGRGRGRGRAGGRVGSTTSSSSGSGTESERGSRRSSREDLQFEMDLDDRSAPG</sequence>
<keyword evidence="2" id="KW-0732">Signal</keyword>
<feature type="compositionally biased region" description="Polar residues" evidence="1">
    <location>
        <begin position="260"/>
        <end position="272"/>
    </location>
</feature>
<feature type="region of interest" description="Disordered" evidence="1">
    <location>
        <begin position="195"/>
        <end position="375"/>
    </location>
</feature>
<keyword evidence="4" id="KW-1185">Reference proteome</keyword>
<dbReference type="Proteomes" id="UP000054845">
    <property type="component" value="Unassembled WGS sequence"/>
</dbReference>
<evidence type="ECO:0000256" key="1">
    <source>
        <dbReference type="SAM" id="MobiDB-lite"/>
    </source>
</evidence>
<feature type="chain" id="PRO_5006059790" evidence="2">
    <location>
        <begin position="20"/>
        <end position="375"/>
    </location>
</feature>
<dbReference type="AlphaFoldDB" id="A0A0P1BSP5"/>
<name>A0A0P1BSP5_9BASI</name>
<feature type="compositionally biased region" description="Basic and acidic residues" evidence="1">
    <location>
        <begin position="349"/>
        <end position="362"/>
    </location>
</feature>
<proteinExistence type="predicted"/>
<accession>A0A0P1BSP5</accession>